<keyword evidence="2" id="KW-1185">Reference proteome</keyword>
<name>A0ABM3HJC2_9MYRT</name>
<sequence length="328" mass="36962">MDFTDPLINLFNLEMANPAFDDLQGEQRIMSDAPPAHYIVKIEAFSSLSKNSVGKYESGVFQAGGYKWKLVLYPNGNTSKNVKEHVSLYLSMAETSSFPSGWEVHASVRFFLLDQDKDSYMIIQDDMRKEWRFHGMKIERGFDQFIPLKTFNDAQNGYLVDDTCVFGAEVFVTRERSTGKGENLSMVKDRVVQNSTWWIYNFSKLDKEFSESKVFIAGNQKWKLRLYPNGKGTGLGTFISLYVVLADADTLPPGTKVLADFSVRIVDQLLGRNFLGKANHWFSASSQESGWAGFVSHATFYYAKTGTLVKDTCLVEVEVAVLGMVNAL</sequence>
<feature type="domain" description="MATH" evidence="1">
    <location>
        <begin position="192"/>
        <end position="319"/>
    </location>
</feature>
<gene>
    <name evidence="3" type="primary">LOC125315540</name>
</gene>
<protein>
    <submittedName>
        <fullName evidence="3">Uncharacterized protein LOC125315540</fullName>
    </submittedName>
</protein>
<accession>A0ABM3HJC2</accession>
<organism evidence="2 3">
    <name type="scientific">Rhodamnia argentea</name>
    <dbReference type="NCBI Taxonomy" id="178133"/>
    <lineage>
        <taxon>Eukaryota</taxon>
        <taxon>Viridiplantae</taxon>
        <taxon>Streptophyta</taxon>
        <taxon>Embryophyta</taxon>
        <taxon>Tracheophyta</taxon>
        <taxon>Spermatophyta</taxon>
        <taxon>Magnoliopsida</taxon>
        <taxon>eudicotyledons</taxon>
        <taxon>Gunneridae</taxon>
        <taxon>Pentapetalae</taxon>
        <taxon>rosids</taxon>
        <taxon>malvids</taxon>
        <taxon>Myrtales</taxon>
        <taxon>Myrtaceae</taxon>
        <taxon>Myrtoideae</taxon>
        <taxon>Myrteae</taxon>
        <taxon>Australasian group</taxon>
        <taxon>Rhodamnia</taxon>
    </lineage>
</organism>
<dbReference type="SMART" id="SM00061">
    <property type="entry name" value="MATH"/>
    <property type="match status" value="2"/>
</dbReference>
<evidence type="ECO:0000313" key="2">
    <source>
        <dbReference type="Proteomes" id="UP000827889"/>
    </source>
</evidence>
<dbReference type="RefSeq" id="XP_048136689.1">
    <property type="nucleotide sequence ID" value="XM_048280732.1"/>
</dbReference>
<dbReference type="PANTHER" id="PTHR46162">
    <property type="entry name" value="TRAF-LIKE FAMILY PROTEIN"/>
    <property type="match status" value="1"/>
</dbReference>
<dbReference type="PANTHER" id="PTHR46162:SF2">
    <property type="entry name" value="ANKYRIN REPEAT-CONTAINING PROTEIN-RELATED"/>
    <property type="match status" value="1"/>
</dbReference>
<dbReference type="SUPFAM" id="SSF49599">
    <property type="entry name" value="TRAF domain-like"/>
    <property type="match status" value="2"/>
</dbReference>
<proteinExistence type="predicted"/>
<feature type="domain" description="MATH" evidence="1">
    <location>
        <begin position="35"/>
        <end position="170"/>
    </location>
</feature>
<dbReference type="InterPro" id="IPR002083">
    <property type="entry name" value="MATH/TRAF_dom"/>
</dbReference>
<dbReference type="PROSITE" id="PS50144">
    <property type="entry name" value="MATH"/>
    <property type="match status" value="2"/>
</dbReference>
<evidence type="ECO:0000313" key="3">
    <source>
        <dbReference type="RefSeq" id="XP_048136689.1"/>
    </source>
</evidence>
<dbReference type="GeneID" id="125315540"/>
<dbReference type="Proteomes" id="UP000827889">
    <property type="component" value="Chromosome 6"/>
</dbReference>
<dbReference type="InterPro" id="IPR008974">
    <property type="entry name" value="TRAF-like"/>
</dbReference>
<dbReference type="CDD" id="cd00121">
    <property type="entry name" value="MATH"/>
    <property type="match status" value="2"/>
</dbReference>
<dbReference type="Gene3D" id="2.60.210.10">
    <property type="entry name" value="Apoptosis, Tumor Necrosis Factor Receptor Associated Protein 2, Chain A"/>
    <property type="match status" value="2"/>
</dbReference>
<dbReference type="Pfam" id="PF22486">
    <property type="entry name" value="MATH_2"/>
    <property type="match status" value="2"/>
</dbReference>
<reference evidence="3" key="1">
    <citation type="submission" date="2025-08" db="UniProtKB">
        <authorList>
            <consortium name="RefSeq"/>
        </authorList>
    </citation>
    <scope>IDENTIFICATION</scope>
    <source>
        <tissue evidence="3">Leaf</tissue>
    </source>
</reference>
<evidence type="ECO:0000259" key="1">
    <source>
        <dbReference type="PROSITE" id="PS50144"/>
    </source>
</evidence>